<dbReference type="GO" id="GO:0005789">
    <property type="term" value="C:endoplasmic reticulum membrane"/>
    <property type="evidence" value="ECO:0007669"/>
    <property type="project" value="UniProtKB-SubCell"/>
</dbReference>
<feature type="transmembrane region" description="Helical" evidence="8">
    <location>
        <begin position="583"/>
        <end position="602"/>
    </location>
</feature>
<feature type="transmembrane region" description="Helical" evidence="8">
    <location>
        <begin position="470"/>
        <end position="490"/>
    </location>
</feature>
<keyword evidence="12" id="KW-1185">Reference proteome</keyword>
<dbReference type="GO" id="GO:0051604">
    <property type="term" value="P:protein maturation"/>
    <property type="evidence" value="ECO:0007669"/>
    <property type="project" value="InterPro"/>
</dbReference>
<dbReference type="PANTHER" id="PTHR14463">
    <property type="entry name" value="LIPASE MATURATION FACTOR"/>
    <property type="match status" value="1"/>
</dbReference>
<feature type="transmembrane region" description="Helical" evidence="8">
    <location>
        <begin position="296"/>
        <end position="318"/>
    </location>
</feature>
<evidence type="ECO:0000256" key="4">
    <source>
        <dbReference type="ARBA" id="ARBA00022824"/>
    </source>
</evidence>
<dbReference type="Pfam" id="PF06762">
    <property type="entry name" value="LMF1"/>
    <property type="match status" value="1"/>
</dbReference>
<evidence type="ECO:0000259" key="10">
    <source>
        <dbReference type="Pfam" id="PF25179"/>
    </source>
</evidence>
<accession>A0A1D3D1Q4</accession>
<feature type="domain" description="Lipase maturation factor 1/2 C-terminal" evidence="10">
    <location>
        <begin position="617"/>
        <end position="757"/>
    </location>
</feature>
<dbReference type="AlphaFoldDB" id="A0A1D3D1Q4"/>
<dbReference type="InterPro" id="IPR057434">
    <property type="entry name" value="LMF1/2_N"/>
</dbReference>
<evidence type="ECO:0000256" key="3">
    <source>
        <dbReference type="ARBA" id="ARBA00022692"/>
    </source>
</evidence>
<feature type="transmembrane region" description="Helical" evidence="8">
    <location>
        <begin position="525"/>
        <end position="545"/>
    </location>
</feature>
<sequence>MMHSSKTEDAGETAFSPSSPPHGGAMEAVVDLPEAAFKQRHAKNSRENCFGRKMLSGLCQKCGVNYEGCELRCQQFLSRVNPSWTWREARCIPLGKDTLRKMKQTFWLSRINKGLIGSEGISPAADFVASMKAGFTNLRGWERVKALPSFFLFLPPTDFWLSAISIFGMAVATGIFMCGAANAGWMLMLWLFHLSLVSVGQEWYFLGWESQLLETGFLAIWLCPFWSSSRLPLSWPTPKVCVWGSRWLLMRIMLGAGLDKLRHDRAWRDLSALDYHFETQPLPTPLAWYLHNQPRWMHVTEAVLCFLMTCVAPFLILIPRRSCRLIGGVSLIVYQLLVALSENASFASLLTIVPAIMCLDDRFLSGLFSVKTLERMKEVTKGPAGTWSCPLKQGWPLDARLKSRETLDDSEDQALLGPDAREKEQVSLESEKKERSCCCWYWPDFVALVKRSKLPKGTVDAMRRHISKRWWKVVTEIVIAGAIITCAWRLSEFETYAVWEVISQFFLVLLQASFSAFVAQTKASYIFTELVLSFAVFMSFNNLFAYGPEVWSVWLTSCVVAVLVIFSYSTLKNAALVTKLHVEVLLLVLLIVLSVPVVANLLSPHQVSNVNYDPFHIVNTYGALGTVHRKRYELIVQGTDDSTVDSRTVWKDYEFHCKPTKLKRRPCFDAPYHHRLDWLMSLLPTEDKQASMARHQWFQQFLKKLLQNNLTVSKLLHRNPFAGKEPPAHIRVLKAHYRFTSSTVYGPMSEGPWWEIDKSSTVVFVEPNEVPGWQAHLERVLETRAKRQREEEEKAKAAEEALRRKEEEKELKKRLEAAKKAAEELKKKQEQAEEKRREAEARHKAQEEERAKAAKQEEEKQRKEAERKAEEEKRRRAAEEEAAKKAEEEAKARAEAERLKREKEQKEAEEREKAERAIAQQEEKRKREEREQQRRAAEEEKARKEKLQREAEKKRHEEEAKEAAKRQEEAKLREQQAKKEAEELAKREAELEAQRQKRRQLVESLLKHPVGGVPLREAPHLSKRGRRHRAQQ</sequence>
<evidence type="ECO:0000256" key="7">
    <source>
        <dbReference type="SAM" id="MobiDB-lite"/>
    </source>
</evidence>
<comment type="caution">
    <text evidence="11">The sequence shown here is derived from an EMBL/GenBank/DDBJ whole genome shotgun (WGS) entry which is preliminary data.</text>
</comment>
<feature type="region of interest" description="Disordered" evidence="7">
    <location>
        <begin position="822"/>
        <end position="1032"/>
    </location>
</feature>
<feature type="compositionally biased region" description="Basic residues" evidence="7">
    <location>
        <begin position="1021"/>
        <end position="1032"/>
    </location>
</feature>
<feature type="transmembrane region" description="Helical" evidence="8">
    <location>
        <begin position="187"/>
        <end position="206"/>
    </location>
</feature>
<dbReference type="InterPro" id="IPR057433">
    <property type="entry name" value="LMF1/2_C"/>
</dbReference>
<dbReference type="PANTHER" id="PTHR14463:SF10">
    <property type="entry name" value="LIPASE MATURATION FACTOR 1"/>
    <property type="match status" value="1"/>
</dbReference>
<dbReference type="InParanoid" id="A0A1D3D1Q4"/>
<reference evidence="11 12" key="1">
    <citation type="journal article" date="2016" name="BMC Genomics">
        <title>Comparative genomics reveals Cyclospora cayetanensis possesses coccidia-like metabolism and invasion components but unique surface antigens.</title>
        <authorList>
            <person name="Liu S."/>
            <person name="Wang L."/>
            <person name="Zheng H."/>
            <person name="Xu Z."/>
            <person name="Roellig D.M."/>
            <person name="Li N."/>
            <person name="Frace M.A."/>
            <person name="Tang K."/>
            <person name="Arrowood M.J."/>
            <person name="Moss D.M."/>
            <person name="Zhang L."/>
            <person name="Feng Y."/>
            <person name="Xiao L."/>
        </authorList>
    </citation>
    <scope>NUCLEOTIDE SEQUENCE [LARGE SCALE GENOMIC DNA]</scope>
    <source>
        <strain evidence="11 12">CHN_HEN01</strain>
    </source>
</reference>
<feature type="transmembrane region" description="Helical" evidence="8">
    <location>
        <begin position="159"/>
        <end position="180"/>
    </location>
</feature>
<evidence type="ECO:0000313" key="11">
    <source>
        <dbReference type="EMBL" id="OEH77379.1"/>
    </source>
</evidence>
<dbReference type="EMBL" id="JROU02001110">
    <property type="protein sequence ID" value="OEH77379.1"/>
    <property type="molecule type" value="Genomic_DNA"/>
</dbReference>
<keyword evidence="3 8" id="KW-0812">Transmembrane</keyword>
<comment type="subcellular location">
    <subcellularLocation>
        <location evidence="1">Endoplasmic reticulum membrane</location>
        <topology evidence="1">Multi-pass membrane protein</topology>
    </subcellularLocation>
</comment>
<evidence type="ECO:0000313" key="12">
    <source>
        <dbReference type="Proteomes" id="UP000095192"/>
    </source>
</evidence>
<name>A0A1D3D1Q4_9EIME</name>
<dbReference type="VEuPathDB" id="ToxoDB:cyc_05515"/>
<feature type="domain" description="Lipase maturation factor 1/2 N-terminal" evidence="9">
    <location>
        <begin position="206"/>
        <end position="365"/>
    </location>
</feature>
<feature type="transmembrane region" description="Helical" evidence="8">
    <location>
        <begin position="496"/>
        <end position="518"/>
    </location>
</feature>
<organism evidence="11 12">
    <name type="scientific">Cyclospora cayetanensis</name>
    <dbReference type="NCBI Taxonomy" id="88456"/>
    <lineage>
        <taxon>Eukaryota</taxon>
        <taxon>Sar</taxon>
        <taxon>Alveolata</taxon>
        <taxon>Apicomplexa</taxon>
        <taxon>Conoidasida</taxon>
        <taxon>Coccidia</taxon>
        <taxon>Eucoccidiorida</taxon>
        <taxon>Eimeriorina</taxon>
        <taxon>Eimeriidae</taxon>
        <taxon>Cyclospora</taxon>
    </lineage>
</organism>
<evidence type="ECO:0000256" key="1">
    <source>
        <dbReference type="ARBA" id="ARBA00004477"/>
    </source>
</evidence>
<evidence type="ECO:0000256" key="2">
    <source>
        <dbReference type="ARBA" id="ARBA00005512"/>
    </source>
</evidence>
<evidence type="ECO:0000256" key="5">
    <source>
        <dbReference type="ARBA" id="ARBA00022989"/>
    </source>
</evidence>
<evidence type="ECO:0000256" key="6">
    <source>
        <dbReference type="ARBA" id="ARBA00023136"/>
    </source>
</evidence>
<feature type="compositionally biased region" description="Basic and acidic residues" evidence="7">
    <location>
        <begin position="822"/>
        <end position="995"/>
    </location>
</feature>
<dbReference type="Pfam" id="PF25179">
    <property type="entry name" value="LMF1_C"/>
    <property type="match status" value="1"/>
</dbReference>
<dbReference type="Proteomes" id="UP000095192">
    <property type="component" value="Unassembled WGS sequence"/>
</dbReference>
<keyword evidence="6 8" id="KW-0472">Membrane</keyword>
<comment type="similarity">
    <text evidence="2">Belongs to the lipase maturation factor family.</text>
</comment>
<dbReference type="FunCoup" id="A0A1D3D1Q4">
    <property type="interactions" value="1"/>
</dbReference>
<proteinExistence type="inferred from homology"/>
<evidence type="ECO:0000259" key="9">
    <source>
        <dbReference type="Pfam" id="PF06762"/>
    </source>
</evidence>
<gene>
    <name evidence="11" type="ORF">cyc_05515</name>
</gene>
<evidence type="ECO:0000256" key="8">
    <source>
        <dbReference type="SAM" id="Phobius"/>
    </source>
</evidence>
<keyword evidence="4" id="KW-0256">Endoplasmic reticulum</keyword>
<feature type="region of interest" description="Disordered" evidence="7">
    <location>
        <begin position="1"/>
        <end position="26"/>
    </location>
</feature>
<dbReference type="VEuPathDB" id="ToxoDB:LOC34621859"/>
<dbReference type="InterPro" id="IPR009613">
    <property type="entry name" value="LMF"/>
</dbReference>
<keyword evidence="5 8" id="KW-1133">Transmembrane helix</keyword>
<protein>
    <submittedName>
        <fullName evidence="11">Rhoptry protein ROP14</fullName>
    </submittedName>
</protein>
<feature type="transmembrane region" description="Helical" evidence="8">
    <location>
        <begin position="551"/>
        <end position="571"/>
    </location>
</feature>